<dbReference type="RefSeq" id="WP_110571944.1">
    <property type="nucleotide sequence ID" value="NZ_PIPV01000001.1"/>
</dbReference>
<keyword evidence="2" id="KW-1185">Reference proteome</keyword>
<evidence type="ECO:0000313" key="1">
    <source>
        <dbReference type="EMBL" id="RUO58031.1"/>
    </source>
</evidence>
<gene>
    <name evidence="1" type="ORF">CWE25_00065</name>
</gene>
<accession>A0A432YAU7</accession>
<dbReference type="EMBL" id="PIPV01000001">
    <property type="protein sequence ID" value="RUO58031.1"/>
    <property type="molecule type" value="Genomic_DNA"/>
</dbReference>
<dbReference type="Proteomes" id="UP000287330">
    <property type="component" value="Unassembled WGS sequence"/>
</dbReference>
<comment type="caution">
    <text evidence="1">The sequence shown here is derived from an EMBL/GenBank/DDBJ whole genome shotgun (WGS) entry which is preliminary data.</text>
</comment>
<sequence length="189" mass="20935">MNKLKMLLAVSLIALVSACGSIPLTTMVKLMDMNPLEADPNQIIVAVKSPNGVSVNDGDVVLDFSFRTGEPESSFNHTFPVIVDSDYALPAELKDELENDEQFTVMRLSEADAKTMSAGQETIREYRRQHEEGGAGSINVRLVSACQSDEFTWHDSELDVYLKIDQTNEFLLFLDDIDLNELALKNGCS</sequence>
<organism evidence="1 2">
    <name type="scientific">Idiomarina fontislapidosi</name>
    <dbReference type="NCBI Taxonomy" id="263723"/>
    <lineage>
        <taxon>Bacteria</taxon>
        <taxon>Pseudomonadati</taxon>
        <taxon>Pseudomonadota</taxon>
        <taxon>Gammaproteobacteria</taxon>
        <taxon>Alteromonadales</taxon>
        <taxon>Idiomarinaceae</taxon>
        <taxon>Idiomarina</taxon>
    </lineage>
</organism>
<evidence type="ECO:0008006" key="3">
    <source>
        <dbReference type="Google" id="ProtNLM"/>
    </source>
</evidence>
<reference evidence="2" key="1">
    <citation type="journal article" date="2018" name="Front. Microbiol.">
        <title>Genome-Based Analysis Reveals the Taxonomy and Diversity of the Family Idiomarinaceae.</title>
        <authorList>
            <person name="Liu Y."/>
            <person name="Lai Q."/>
            <person name="Shao Z."/>
        </authorList>
    </citation>
    <scope>NUCLEOTIDE SEQUENCE [LARGE SCALE GENOMIC DNA]</scope>
    <source>
        <strain evidence="2">F23</strain>
    </source>
</reference>
<proteinExistence type="predicted"/>
<dbReference type="AlphaFoldDB" id="A0A432YAU7"/>
<evidence type="ECO:0000313" key="2">
    <source>
        <dbReference type="Proteomes" id="UP000287330"/>
    </source>
</evidence>
<name>A0A432YAU7_9GAMM</name>
<dbReference type="OrthoDB" id="6238300at2"/>
<protein>
    <recommendedName>
        <fullName evidence="3">Lipoprotein</fullName>
    </recommendedName>
</protein>
<dbReference type="PROSITE" id="PS51257">
    <property type="entry name" value="PROKAR_LIPOPROTEIN"/>
    <property type="match status" value="1"/>
</dbReference>